<gene>
    <name evidence="3" type="ORF">A1O3_04340</name>
</gene>
<evidence type="ECO:0000313" key="3">
    <source>
        <dbReference type="EMBL" id="EXJ87381.1"/>
    </source>
</evidence>
<protein>
    <recommendedName>
        <fullName evidence="5">Ecp2 effector protein domain-containing protein</fullName>
    </recommendedName>
</protein>
<evidence type="ECO:0000256" key="1">
    <source>
        <dbReference type="SAM" id="MobiDB-lite"/>
    </source>
</evidence>
<dbReference type="RefSeq" id="XP_007732660.1">
    <property type="nucleotide sequence ID" value="XM_007734470.1"/>
</dbReference>
<dbReference type="EMBL" id="AMGY01000003">
    <property type="protein sequence ID" value="EXJ87381.1"/>
    <property type="molecule type" value="Genomic_DNA"/>
</dbReference>
<dbReference type="HOGENOM" id="CLU_083064_0_0_1"/>
<name>W9YDR9_9EURO</name>
<evidence type="ECO:0000313" key="4">
    <source>
        <dbReference type="Proteomes" id="UP000019478"/>
    </source>
</evidence>
<feature type="chain" id="PRO_5004935040" description="Ecp2 effector protein domain-containing protein" evidence="2">
    <location>
        <begin position="24"/>
        <end position="264"/>
    </location>
</feature>
<keyword evidence="2" id="KW-0732">Signal</keyword>
<accession>W9YDR9</accession>
<dbReference type="Proteomes" id="UP000019478">
    <property type="component" value="Unassembled WGS sequence"/>
</dbReference>
<dbReference type="GeneID" id="19168460"/>
<reference evidence="3 4" key="1">
    <citation type="submission" date="2013-03" db="EMBL/GenBank/DDBJ databases">
        <title>The Genome Sequence of Capronia epimyces CBS 606.96.</title>
        <authorList>
            <consortium name="The Broad Institute Genomics Platform"/>
            <person name="Cuomo C."/>
            <person name="de Hoog S."/>
            <person name="Gorbushina A."/>
            <person name="Walker B."/>
            <person name="Young S.K."/>
            <person name="Zeng Q."/>
            <person name="Gargeya S."/>
            <person name="Fitzgerald M."/>
            <person name="Haas B."/>
            <person name="Abouelleil A."/>
            <person name="Allen A.W."/>
            <person name="Alvarado L."/>
            <person name="Arachchi H.M."/>
            <person name="Berlin A.M."/>
            <person name="Chapman S.B."/>
            <person name="Gainer-Dewar J."/>
            <person name="Goldberg J."/>
            <person name="Griggs A."/>
            <person name="Gujja S."/>
            <person name="Hansen M."/>
            <person name="Howarth C."/>
            <person name="Imamovic A."/>
            <person name="Ireland A."/>
            <person name="Larimer J."/>
            <person name="McCowan C."/>
            <person name="Murphy C."/>
            <person name="Pearson M."/>
            <person name="Poon T.W."/>
            <person name="Priest M."/>
            <person name="Roberts A."/>
            <person name="Saif S."/>
            <person name="Shea T."/>
            <person name="Sisk P."/>
            <person name="Sykes S."/>
            <person name="Wortman J."/>
            <person name="Nusbaum C."/>
            <person name="Birren B."/>
        </authorList>
    </citation>
    <scope>NUCLEOTIDE SEQUENCE [LARGE SCALE GENOMIC DNA]</scope>
    <source>
        <strain evidence="3 4">CBS 606.96</strain>
    </source>
</reference>
<proteinExistence type="predicted"/>
<feature type="region of interest" description="Disordered" evidence="1">
    <location>
        <begin position="227"/>
        <end position="251"/>
    </location>
</feature>
<dbReference type="AlphaFoldDB" id="W9YDR9"/>
<comment type="caution">
    <text evidence="3">The sequence shown here is derived from an EMBL/GenBank/DDBJ whole genome shotgun (WGS) entry which is preliminary data.</text>
</comment>
<keyword evidence="4" id="KW-1185">Reference proteome</keyword>
<sequence>MTLLMTFAHLIIVLTALIRPSSAHPQVNRDITSGSVTSTYLPTKTFTGAPICNTGGGDWRIDPPTAMRLAQVFCDELVKPQNYPVEGASFFSAHYPSELSPQPGSPNYTEIELSGLFARGGLYRSKPWVAEGVLHVEGTDEQCERDNCTSALQSAIGMCEWNSHYVGGDNDFLSDCGVYSILIANCSGNWFDPDCDKWHEMHPNVGLSKNESLASLGLLPSTNTTTSVSITQKPLTSGSGTTQKPLPSGTATATETITLPLSLS</sequence>
<dbReference type="OrthoDB" id="4160047at2759"/>
<organism evidence="3 4">
    <name type="scientific">Capronia epimyces CBS 606.96</name>
    <dbReference type="NCBI Taxonomy" id="1182542"/>
    <lineage>
        <taxon>Eukaryota</taxon>
        <taxon>Fungi</taxon>
        <taxon>Dikarya</taxon>
        <taxon>Ascomycota</taxon>
        <taxon>Pezizomycotina</taxon>
        <taxon>Eurotiomycetes</taxon>
        <taxon>Chaetothyriomycetidae</taxon>
        <taxon>Chaetothyriales</taxon>
        <taxon>Herpotrichiellaceae</taxon>
        <taxon>Capronia</taxon>
    </lineage>
</organism>
<evidence type="ECO:0000256" key="2">
    <source>
        <dbReference type="SAM" id="SignalP"/>
    </source>
</evidence>
<evidence type="ECO:0008006" key="5">
    <source>
        <dbReference type="Google" id="ProtNLM"/>
    </source>
</evidence>
<feature type="signal peptide" evidence="2">
    <location>
        <begin position="1"/>
        <end position="23"/>
    </location>
</feature>